<evidence type="ECO:0000256" key="6">
    <source>
        <dbReference type="SAM" id="MobiDB-lite"/>
    </source>
</evidence>
<dbReference type="SUPFAM" id="SSF52172">
    <property type="entry name" value="CheY-like"/>
    <property type="match status" value="1"/>
</dbReference>
<evidence type="ECO:0000259" key="7">
    <source>
        <dbReference type="PROSITE" id="PS50043"/>
    </source>
</evidence>
<dbReference type="PANTHER" id="PTHR43214:SF24">
    <property type="entry name" value="TRANSCRIPTIONAL REGULATORY PROTEIN NARL-RELATED"/>
    <property type="match status" value="1"/>
</dbReference>
<dbReference type="Pfam" id="PF00072">
    <property type="entry name" value="Response_reg"/>
    <property type="match status" value="1"/>
</dbReference>
<feature type="region of interest" description="Disordered" evidence="6">
    <location>
        <begin position="156"/>
        <end position="175"/>
    </location>
</feature>
<proteinExistence type="predicted"/>
<dbReference type="PROSITE" id="PS50110">
    <property type="entry name" value="RESPONSE_REGULATORY"/>
    <property type="match status" value="1"/>
</dbReference>
<dbReference type="PRINTS" id="PR00038">
    <property type="entry name" value="HTHLUXR"/>
</dbReference>
<dbReference type="SUPFAM" id="SSF46894">
    <property type="entry name" value="C-terminal effector domain of the bipartite response regulators"/>
    <property type="match status" value="1"/>
</dbReference>
<dbReference type="InterPro" id="IPR039420">
    <property type="entry name" value="WalR-like"/>
</dbReference>
<protein>
    <submittedName>
        <fullName evidence="9">Putative two-component system response regulator</fullName>
    </submittedName>
</protein>
<dbReference type="GO" id="GO:0000160">
    <property type="term" value="P:phosphorelay signal transduction system"/>
    <property type="evidence" value="ECO:0007669"/>
    <property type="project" value="InterPro"/>
</dbReference>
<dbReference type="CDD" id="cd06170">
    <property type="entry name" value="LuxR_C_like"/>
    <property type="match status" value="1"/>
</dbReference>
<dbReference type="Pfam" id="PF00196">
    <property type="entry name" value="GerE"/>
    <property type="match status" value="1"/>
</dbReference>
<dbReference type="PANTHER" id="PTHR43214">
    <property type="entry name" value="TWO-COMPONENT RESPONSE REGULATOR"/>
    <property type="match status" value="1"/>
</dbReference>
<dbReference type="EMBL" id="FUKP01000024">
    <property type="protein sequence ID" value="SJN22506.1"/>
    <property type="molecule type" value="Genomic_DNA"/>
</dbReference>
<dbReference type="InterPro" id="IPR001789">
    <property type="entry name" value="Sig_transdc_resp-reg_receiver"/>
</dbReference>
<dbReference type="SMART" id="SM00421">
    <property type="entry name" value="HTH_LUXR"/>
    <property type="match status" value="1"/>
</dbReference>
<dbReference type="Proteomes" id="UP000196230">
    <property type="component" value="Unassembled WGS sequence"/>
</dbReference>
<evidence type="ECO:0000256" key="4">
    <source>
        <dbReference type="ARBA" id="ARBA00023163"/>
    </source>
</evidence>
<dbReference type="RefSeq" id="WP_087133733.1">
    <property type="nucleotide sequence ID" value="NZ_FUKP01000024.1"/>
</dbReference>
<dbReference type="InterPro" id="IPR016032">
    <property type="entry name" value="Sig_transdc_resp-reg_C-effctor"/>
</dbReference>
<keyword evidence="1 5" id="KW-0597">Phosphoprotein</keyword>
<keyword evidence="3" id="KW-0238">DNA-binding</keyword>
<evidence type="ECO:0000313" key="9">
    <source>
        <dbReference type="EMBL" id="SJN22506.1"/>
    </source>
</evidence>
<dbReference type="GO" id="GO:0006355">
    <property type="term" value="P:regulation of DNA-templated transcription"/>
    <property type="evidence" value="ECO:0007669"/>
    <property type="project" value="InterPro"/>
</dbReference>
<feature type="modified residue" description="4-aspartylphosphate" evidence="5">
    <location>
        <position position="68"/>
    </location>
</feature>
<dbReference type="PROSITE" id="PS50043">
    <property type="entry name" value="HTH_LUXR_2"/>
    <property type="match status" value="1"/>
</dbReference>
<gene>
    <name evidence="9" type="ORF">FM125_04160</name>
</gene>
<dbReference type="SMART" id="SM00448">
    <property type="entry name" value="REC"/>
    <property type="match status" value="1"/>
</dbReference>
<dbReference type="AlphaFoldDB" id="A0A1R4IRM9"/>
<dbReference type="InterPro" id="IPR011006">
    <property type="entry name" value="CheY-like_superfamily"/>
</dbReference>
<dbReference type="Gene3D" id="3.40.50.2300">
    <property type="match status" value="1"/>
</dbReference>
<dbReference type="GO" id="GO:0003677">
    <property type="term" value="F:DNA binding"/>
    <property type="evidence" value="ECO:0007669"/>
    <property type="project" value="UniProtKB-KW"/>
</dbReference>
<accession>A0A1R4IRM9</accession>
<evidence type="ECO:0000256" key="3">
    <source>
        <dbReference type="ARBA" id="ARBA00023125"/>
    </source>
</evidence>
<evidence type="ECO:0000256" key="1">
    <source>
        <dbReference type="ARBA" id="ARBA00022553"/>
    </source>
</evidence>
<name>A0A1R4IRM9_9MICC</name>
<reference evidence="9 10" key="1">
    <citation type="submission" date="2017-02" db="EMBL/GenBank/DDBJ databases">
        <authorList>
            <person name="Peterson S.W."/>
        </authorList>
    </citation>
    <scope>NUCLEOTIDE SEQUENCE [LARGE SCALE GENOMIC DNA]</scope>
    <source>
        <strain evidence="9 10">2B3F</strain>
    </source>
</reference>
<evidence type="ECO:0000256" key="2">
    <source>
        <dbReference type="ARBA" id="ARBA00023015"/>
    </source>
</evidence>
<dbReference type="InterPro" id="IPR058245">
    <property type="entry name" value="NreC/VraR/RcsB-like_REC"/>
</dbReference>
<evidence type="ECO:0000259" key="8">
    <source>
        <dbReference type="PROSITE" id="PS50110"/>
    </source>
</evidence>
<organism evidence="9 10">
    <name type="scientific">Micrococcus lylae</name>
    <dbReference type="NCBI Taxonomy" id="1273"/>
    <lineage>
        <taxon>Bacteria</taxon>
        <taxon>Bacillati</taxon>
        <taxon>Actinomycetota</taxon>
        <taxon>Actinomycetes</taxon>
        <taxon>Micrococcales</taxon>
        <taxon>Micrococcaceae</taxon>
        <taxon>Micrococcus</taxon>
    </lineage>
</organism>
<feature type="domain" description="HTH luxR-type" evidence="7">
    <location>
        <begin position="167"/>
        <end position="232"/>
    </location>
</feature>
<sequence>MAKAQDEETSHGDVTLRVVVAEDQPIMRAALVELLAKDPRFDIVADAGDGAEAERLARQMSPDVLVTDLDMPVQDGVATIASLTQDTPVRCLALSTFGSEEWVLSALRAGASGYVVKHSEPEDIRAAVRACAAEEMTVSPQVVSLLVDQICNESPASRRPPLHDPAEDGQPPALTPRESDVLACLAGGMNNQEIADELHLSVGAVKLYLSKACDRLGARDRVQLLVRGTELGLIQPSLANPETGLARFQ</sequence>
<evidence type="ECO:0000256" key="5">
    <source>
        <dbReference type="PROSITE-ProRule" id="PRU00169"/>
    </source>
</evidence>
<evidence type="ECO:0000313" key="10">
    <source>
        <dbReference type="Proteomes" id="UP000196230"/>
    </source>
</evidence>
<dbReference type="InterPro" id="IPR000792">
    <property type="entry name" value="Tscrpt_reg_LuxR_C"/>
</dbReference>
<dbReference type="CDD" id="cd17535">
    <property type="entry name" value="REC_NarL-like"/>
    <property type="match status" value="1"/>
</dbReference>
<feature type="domain" description="Response regulatory" evidence="8">
    <location>
        <begin position="17"/>
        <end position="132"/>
    </location>
</feature>
<keyword evidence="4" id="KW-0804">Transcription</keyword>
<keyword evidence="2" id="KW-0805">Transcription regulation</keyword>